<dbReference type="InParanoid" id="A0A3N4KVD1"/>
<keyword evidence="1" id="KW-0812">Transmembrane</keyword>
<evidence type="ECO:0000313" key="3">
    <source>
        <dbReference type="Proteomes" id="UP000277580"/>
    </source>
</evidence>
<keyword evidence="3" id="KW-1185">Reference proteome</keyword>
<dbReference type="AlphaFoldDB" id="A0A3N4KVD1"/>
<dbReference type="Proteomes" id="UP000277580">
    <property type="component" value="Unassembled WGS sequence"/>
</dbReference>
<accession>A0A3N4KVD1</accession>
<keyword evidence="1" id="KW-1133">Transmembrane helix</keyword>
<gene>
    <name evidence="2" type="ORF">P167DRAFT_53215</name>
</gene>
<organism evidence="2 3">
    <name type="scientific">Morchella conica CCBAS932</name>
    <dbReference type="NCBI Taxonomy" id="1392247"/>
    <lineage>
        <taxon>Eukaryota</taxon>
        <taxon>Fungi</taxon>
        <taxon>Dikarya</taxon>
        <taxon>Ascomycota</taxon>
        <taxon>Pezizomycotina</taxon>
        <taxon>Pezizomycetes</taxon>
        <taxon>Pezizales</taxon>
        <taxon>Morchellaceae</taxon>
        <taxon>Morchella</taxon>
    </lineage>
</organism>
<reference evidence="2 3" key="1">
    <citation type="journal article" date="2018" name="Nat. Ecol. Evol.">
        <title>Pezizomycetes genomes reveal the molecular basis of ectomycorrhizal truffle lifestyle.</title>
        <authorList>
            <person name="Murat C."/>
            <person name="Payen T."/>
            <person name="Noel B."/>
            <person name="Kuo A."/>
            <person name="Morin E."/>
            <person name="Chen J."/>
            <person name="Kohler A."/>
            <person name="Krizsan K."/>
            <person name="Balestrini R."/>
            <person name="Da Silva C."/>
            <person name="Montanini B."/>
            <person name="Hainaut M."/>
            <person name="Levati E."/>
            <person name="Barry K.W."/>
            <person name="Belfiori B."/>
            <person name="Cichocki N."/>
            <person name="Clum A."/>
            <person name="Dockter R.B."/>
            <person name="Fauchery L."/>
            <person name="Guy J."/>
            <person name="Iotti M."/>
            <person name="Le Tacon F."/>
            <person name="Lindquist E.A."/>
            <person name="Lipzen A."/>
            <person name="Malagnac F."/>
            <person name="Mello A."/>
            <person name="Molinier V."/>
            <person name="Miyauchi S."/>
            <person name="Poulain J."/>
            <person name="Riccioni C."/>
            <person name="Rubini A."/>
            <person name="Sitrit Y."/>
            <person name="Splivallo R."/>
            <person name="Traeger S."/>
            <person name="Wang M."/>
            <person name="Zifcakova L."/>
            <person name="Wipf D."/>
            <person name="Zambonelli A."/>
            <person name="Paolocci F."/>
            <person name="Nowrousian M."/>
            <person name="Ottonello S."/>
            <person name="Baldrian P."/>
            <person name="Spatafora J.W."/>
            <person name="Henrissat B."/>
            <person name="Nagy L.G."/>
            <person name="Aury J.M."/>
            <person name="Wincker P."/>
            <person name="Grigoriev I.V."/>
            <person name="Bonfante P."/>
            <person name="Martin F.M."/>
        </authorList>
    </citation>
    <scope>NUCLEOTIDE SEQUENCE [LARGE SCALE GENOMIC DNA]</scope>
    <source>
        <strain evidence="2 3">CCBAS932</strain>
    </source>
</reference>
<evidence type="ECO:0000256" key="1">
    <source>
        <dbReference type="SAM" id="Phobius"/>
    </source>
</evidence>
<feature type="transmembrane region" description="Helical" evidence="1">
    <location>
        <begin position="52"/>
        <end position="76"/>
    </location>
</feature>
<protein>
    <submittedName>
        <fullName evidence="2">Uncharacterized protein</fullName>
    </submittedName>
</protein>
<proteinExistence type="predicted"/>
<evidence type="ECO:0000313" key="2">
    <source>
        <dbReference type="EMBL" id="RPB14490.1"/>
    </source>
</evidence>
<name>A0A3N4KVD1_9PEZI</name>
<sequence length="120" mass="13608">MRFDPRKKPVCFPTCMSRVYLSSFFLYIQSLASITHPFCLHRTTLLAHYLRVVIFFFFFFAAACLSPSLSLLLSLIPPTFLFLPSCSRSIGKFDHPVPCPIPSFPIAPLHPPPPPLFSYA</sequence>
<dbReference type="EMBL" id="ML119117">
    <property type="protein sequence ID" value="RPB14490.1"/>
    <property type="molecule type" value="Genomic_DNA"/>
</dbReference>
<keyword evidence="1" id="KW-0472">Membrane</keyword>